<keyword evidence="3" id="KW-0732">Signal</keyword>
<protein>
    <recommendedName>
        <fullName evidence="6">IPT/TIG domain-containing protein</fullName>
    </recommendedName>
</protein>
<evidence type="ECO:0000313" key="5">
    <source>
        <dbReference type="Proteomes" id="UP001139354"/>
    </source>
</evidence>
<gene>
    <name evidence="4" type="ORF">KEC57_12125</name>
</gene>
<reference evidence="4" key="1">
    <citation type="submission" date="2021-04" db="EMBL/GenBank/DDBJ databases">
        <title>Microbacterium tenobrionis sp. nov. and Microbacterium allomyrinae sp. nov., isolated from larvae of Tenobrio molitor and Allomyrina dichotoma, respectively.</title>
        <authorList>
            <person name="Lee S.D."/>
        </authorList>
    </citation>
    <scope>NUCLEOTIDE SEQUENCE</scope>
    <source>
        <strain evidence="4">BWT-G7</strain>
    </source>
</reference>
<dbReference type="AlphaFoldDB" id="A0A9X1LW65"/>
<keyword evidence="2" id="KW-0812">Transmembrane</keyword>
<evidence type="ECO:0000256" key="3">
    <source>
        <dbReference type="SAM" id="SignalP"/>
    </source>
</evidence>
<evidence type="ECO:0000313" key="4">
    <source>
        <dbReference type="EMBL" id="MCC2032926.1"/>
    </source>
</evidence>
<dbReference type="Gene3D" id="2.60.40.230">
    <property type="entry name" value="Neocarzinostatin-like"/>
    <property type="match status" value="1"/>
</dbReference>
<keyword evidence="5" id="KW-1185">Reference proteome</keyword>
<keyword evidence="2" id="KW-1133">Transmembrane helix</keyword>
<keyword evidence="2" id="KW-0472">Membrane</keyword>
<sequence length="434" mass="42727">MTGSRLPGRLAAAAASVALVAGILLPLSAAHAAAGVVVTNAQGAATADPDYATEMTVRGSGFQSIANGFGGVYVLFGWVDDPRGTSWTPSSGGLVGTDFRYVPDSESQDNQGFQRFVAFPGSETEGAAHAVMAADGSWTVSMVVPGAVFESRDRSGNNSSVDCREVTCGIITIGAHGVKNANNETFTPITFAAAGTGAAGTTDAAAAATGTEAAPAIGALRLGLASTSVDAGTSVAFTGQGFTPGEQVVATLDNGLVSVGPLAAGAQGEVAGVLPVPRDVRGGTHLVTLTGAASGGTAEAQVTIVVSDTLIATPATQETPMWLFVVLASSIVLALVLIVTSVIVSIRRAARRGRAARRVKSASAAPIAAGAEKEAATDPTSATGIDEIAGPVAAPGAATTVSPVAPGAQVAHAGAEASGPDSETLALSLPGAER</sequence>
<feature type="region of interest" description="Disordered" evidence="1">
    <location>
        <begin position="409"/>
        <end position="434"/>
    </location>
</feature>
<proteinExistence type="predicted"/>
<feature type="transmembrane region" description="Helical" evidence="2">
    <location>
        <begin position="321"/>
        <end position="344"/>
    </location>
</feature>
<dbReference type="Proteomes" id="UP001139354">
    <property type="component" value="Unassembled WGS sequence"/>
</dbReference>
<comment type="caution">
    <text evidence="4">The sequence shown here is derived from an EMBL/GenBank/DDBJ whole genome shotgun (WGS) entry which is preliminary data.</text>
</comment>
<dbReference type="RefSeq" id="WP_229384873.1">
    <property type="nucleotide sequence ID" value="NZ_JAGTTN010000003.1"/>
</dbReference>
<evidence type="ECO:0008006" key="6">
    <source>
        <dbReference type="Google" id="ProtNLM"/>
    </source>
</evidence>
<feature type="chain" id="PRO_5040932792" description="IPT/TIG domain-containing protein" evidence="3">
    <location>
        <begin position="33"/>
        <end position="434"/>
    </location>
</feature>
<accession>A0A9X1LW65</accession>
<feature type="signal peptide" evidence="3">
    <location>
        <begin position="1"/>
        <end position="32"/>
    </location>
</feature>
<evidence type="ECO:0000256" key="2">
    <source>
        <dbReference type="SAM" id="Phobius"/>
    </source>
</evidence>
<name>A0A9X1LW65_9MICO</name>
<dbReference type="EMBL" id="JAGTTN010000003">
    <property type="protein sequence ID" value="MCC2032926.1"/>
    <property type="molecule type" value="Genomic_DNA"/>
</dbReference>
<organism evidence="4 5">
    <name type="scientific">Microbacterium allomyrinae</name>
    <dbReference type="NCBI Taxonomy" id="2830666"/>
    <lineage>
        <taxon>Bacteria</taxon>
        <taxon>Bacillati</taxon>
        <taxon>Actinomycetota</taxon>
        <taxon>Actinomycetes</taxon>
        <taxon>Micrococcales</taxon>
        <taxon>Microbacteriaceae</taxon>
        <taxon>Microbacterium</taxon>
    </lineage>
</organism>
<evidence type="ECO:0000256" key="1">
    <source>
        <dbReference type="SAM" id="MobiDB-lite"/>
    </source>
</evidence>
<feature type="region of interest" description="Disordered" evidence="1">
    <location>
        <begin position="367"/>
        <end position="389"/>
    </location>
</feature>